<dbReference type="InterPro" id="IPR022861">
    <property type="entry name" value="Gln_tRNA_ligase_bac"/>
</dbReference>
<dbReference type="Pfam" id="PF03950">
    <property type="entry name" value="tRNA-synt_1c_C"/>
    <property type="match status" value="1"/>
</dbReference>
<dbReference type="GO" id="GO:0005829">
    <property type="term" value="C:cytosol"/>
    <property type="evidence" value="ECO:0007669"/>
    <property type="project" value="TreeGrafter"/>
</dbReference>
<name>A0A381V6U5_9ZZZZ</name>
<sequence>VEDRINRDFIRDIVKEDLASGKHESITTRFPPEPNGYLHIGHAASICLNFGIAEENDSATCNLRFDDTNPSKENTEFVEAIKEDIKWLGFNWDEREYFASDYFEKLYGFAVTLIEKGKAYVDSQNQEEIRENRGTLTHPGNDSPYRSRSVQENIALLKEMRAGKHEPGSHVLRAKIDMSSPNLNMRDPVMYRILDTPHHRTGNTWPIYPMYDFAHGLSDSIEEVTHSLCTMEYEDHRPLYDWFINELKVFKSRQIEFGKIFLSHTILSKRNLTKLVENNLVTGWNDPRMPTISGMRRLGYSAHSIREFCQRVSITRRWNTAEIELLEHCLREDLNKKAHRALAVLKPLKLVIENYPENQVEYLEASNNPQDDSSGIRKIPFSRELYIEQDDFMETPPKRFFRLTPGREVRLRYGYFITCKEVIKDPVTNDIMEIRCTYDPDTRGGNAPDGRKVKSTIHWVSANHAIDAEVRLYERLCLDPEPDISDGKNLESVLNPNSLEVINSAKLEPSLKESTSGNPIQFERLGYFCLDSEDSKDKDNLVFNRTVSLRDSWAKTQSSN</sequence>
<evidence type="ECO:0000256" key="1">
    <source>
        <dbReference type="ARBA" id="ARBA00012836"/>
    </source>
</evidence>
<evidence type="ECO:0000256" key="3">
    <source>
        <dbReference type="ARBA" id="ARBA00022598"/>
    </source>
</evidence>
<dbReference type="InterPro" id="IPR020058">
    <property type="entry name" value="Glu/Gln-tRNA-synth_Ib_cat-dom"/>
</dbReference>
<feature type="domain" description="Glutamyl/glutaminyl-tRNA synthetase class Ib anti-codon binding" evidence="10">
    <location>
        <begin position="338"/>
        <end position="439"/>
    </location>
</feature>
<evidence type="ECO:0000259" key="10">
    <source>
        <dbReference type="Pfam" id="PF03950"/>
    </source>
</evidence>
<dbReference type="SUPFAM" id="SSF50715">
    <property type="entry name" value="Ribosomal protein L25-like"/>
    <property type="match status" value="1"/>
</dbReference>
<gene>
    <name evidence="12" type="ORF">METZ01_LOCUS88949</name>
</gene>
<feature type="non-terminal residue" evidence="12">
    <location>
        <position position="1"/>
    </location>
</feature>
<feature type="domain" description="Glutamyl/glutaminyl-tRNA synthetase class Ib catalytic" evidence="9">
    <location>
        <begin position="26"/>
        <end position="335"/>
    </location>
</feature>
<dbReference type="PANTHER" id="PTHR43097">
    <property type="entry name" value="GLUTAMINE-TRNA LIGASE"/>
    <property type="match status" value="1"/>
</dbReference>
<evidence type="ECO:0000256" key="7">
    <source>
        <dbReference type="ARBA" id="ARBA00023146"/>
    </source>
</evidence>
<accession>A0A381V6U5</accession>
<dbReference type="NCBIfam" id="NF011291">
    <property type="entry name" value="PRK14703.1"/>
    <property type="match status" value="1"/>
</dbReference>
<dbReference type="Gene3D" id="2.40.240.10">
    <property type="entry name" value="Ribosomal Protein L25, Chain P"/>
    <property type="match status" value="2"/>
</dbReference>
<evidence type="ECO:0000256" key="4">
    <source>
        <dbReference type="ARBA" id="ARBA00022741"/>
    </source>
</evidence>
<dbReference type="HAMAP" id="MF_00126">
    <property type="entry name" value="Gln_tRNA_synth"/>
    <property type="match status" value="1"/>
</dbReference>
<dbReference type="NCBIfam" id="TIGR00440">
    <property type="entry name" value="glnS"/>
    <property type="match status" value="1"/>
</dbReference>
<dbReference type="FunFam" id="3.90.800.10:FF:000001">
    <property type="entry name" value="Glutamine--tRNA ligase"/>
    <property type="match status" value="1"/>
</dbReference>
<dbReference type="GO" id="GO:0004819">
    <property type="term" value="F:glutamine-tRNA ligase activity"/>
    <property type="evidence" value="ECO:0007669"/>
    <property type="project" value="UniProtKB-EC"/>
</dbReference>
<evidence type="ECO:0000256" key="8">
    <source>
        <dbReference type="ARBA" id="ARBA00048270"/>
    </source>
</evidence>
<evidence type="ECO:0000256" key="2">
    <source>
        <dbReference type="ARBA" id="ARBA00022490"/>
    </source>
</evidence>
<dbReference type="PROSITE" id="PS00178">
    <property type="entry name" value="AA_TRNA_LIGASE_I"/>
    <property type="match status" value="1"/>
</dbReference>
<feature type="domain" description="tRNA synthetases class I (E and Q) anti-codon binding" evidence="11">
    <location>
        <begin position="456"/>
        <end position="531"/>
    </location>
</feature>
<keyword evidence="3" id="KW-0436">Ligase</keyword>
<dbReference type="SUPFAM" id="SSF52374">
    <property type="entry name" value="Nucleotidylyl transferase"/>
    <property type="match status" value="1"/>
</dbReference>
<dbReference type="InterPro" id="IPR000924">
    <property type="entry name" value="Glu/Gln-tRNA-synth"/>
</dbReference>
<dbReference type="FunFam" id="2.40.240.10:FF:000001">
    <property type="entry name" value="Glutamine--tRNA ligase"/>
    <property type="match status" value="1"/>
</dbReference>
<evidence type="ECO:0000256" key="6">
    <source>
        <dbReference type="ARBA" id="ARBA00022917"/>
    </source>
</evidence>
<evidence type="ECO:0000259" key="9">
    <source>
        <dbReference type="Pfam" id="PF00749"/>
    </source>
</evidence>
<dbReference type="InterPro" id="IPR050132">
    <property type="entry name" value="Gln/Glu-tRNA_Ligase"/>
</dbReference>
<dbReference type="Gene3D" id="3.40.50.620">
    <property type="entry name" value="HUPs"/>
    <property type="match status" value="1"/>
</dbReference>
<dbReference type="EC" id="6.1.1.18" evidence="1"/>
<dbReference type="FunFam" id="3.40.50.620:FF:000037">
    <property type="entry name" value="Glutamine--tRNA ligase cytoplasmic"/>
    <property type="match status" value="1"/>
</dbReference>
<reference evidence="12" key="1">
    <citation type="submission" date="2018-05" db="EMBL/GenBank/DDBJ databases">
        <authorList>
            <person name="Lanie J.A."/>
            <person name="Ng W.-L."/>
            <person name="Kazmierczak K.M."/>
            <person name="Andrzejewski T.M."/>
            <person name="Davidsen T.M."/>
            <person name="Wayne K.J."/>
            <person name="Tettelin H."/>
            <person name="Glass J.I."/>
            <person name="Rusch D."/>
            <person name="Podicherti R."/>
            <person name="Tsui H.-C.T."/>
            <person name="Winkler M.E."/>
        </authorList>
    </citation>
    <scope>NUCLEOTIDE SEQUENCE</scope>
</reference>
<dbReference type="Pfam" id="PF00749">
    <property type="entry name" value="tRNA-synt_1c"/>
    <property type="match status" value="1"/>
</dbReference>
<dbReference type="PRINTS" id="PR00987">
    <property type="entry name" value="TRNASYNTHGLU"/>
</dbReference>
<dbReference type="AlphaFoldDB" id="A0A381V6U5"/>
<keyword evidence="5" id="KW-0067">ATP-binding</keyword>
<keyword evidence="2" id="KW-0963">Cytoplasm</keyword>
<dbReference type="InterPro" id="IPR049437">
    <property type="entry name" value="tRNA-synt_1c_C2"/>
</dbReference>
<evidence type="ECO:0000259" key="11">
    <source>
        <dbReference type="Pfam" id="PF20974"/>
    </source>
</evidence>
<dbReference type="InterPro" id="IPR020059">
    <property type="entry name" value="Glu/Gln-tRNA-synth_Ib_codon-bd"/>
</dbReference>
<organism evidence="12">
    <name type="scientific">marine metagenome</name>
    <dbReference type="NCBI Taxonomy" id="408172"/>
    <lineage>
        <taxon>unclassified sequences</taxon>
        <taxon>metagenomes</taxon>
        <taxon>ecological metagenomes</taxon>
    </lineage>
</organism>
<dbReference type="PANTHER" id="PTHR43097:SF5">
    <property type="entry name" value="GLUTAMATE--TRNA LIGASE"/>
    <property type="match status" value="1"/>
</dbReference>
<dbReference type="InterPro" id="IPR004514">
    <property type="entry name" value="Gln-tRNA-synth"/>
</dbReference>
<evidence type="ECO:0000313" key="12">
    <source>
        <dbReference type="EMBL" id="SVA36095.1"/>
    </source>
</evidence>
<evidence type="ECO:0000256" key="5">
    <source>
        <dbReference type="ARBA" id="ARBA00022840"/>
    </source>
</evidence>
<keyword evidence="4" id="KW-0547">Nucleotide-binding</keyword>
<protein>
    <recommendedName>
        <fullName evidence="1">glutamine--tRNA ligase</fullName>
        <ecNumber evidence="1">6.1.1.18</ecNumber>
    </recommendedName>
</protein>
<dbReference type="InterPro" id="IPR011035">
    <property type="entry name" value="Ribosomal_bL25/Gln-tRNA_synth"/>
</dbReference>
<dbReference type="InterPro" id="IPR001412">
    <property type="entry name" value="aa-tRNA-synth_I_CS"/>
</dbReference>
<comment type="catalytic activity">
    <reaction evidence="8">
        <text>tRNA(Gln) + L-glutamine + ATP = L-glutaminyl-tRNA(Gln) + AMP + diphosphate</text>
        <dbReference type="Rhea" id="RHEA:20121"/>
        <dbReference type="Rhea" id="RHEA-COMP:9662"/>
        <dbReference type="Rhea" id="RHEA-COMP:9681"/>
        <dbReference type="ChEBI" id="CHEBI:30616"/>
        <dbReference type="ChEBI" id="CHEBI:33019"/>
        <dbReference type="ChEBI" id="CHEBI:58359"/>
        <dbReference type="ChEBI" id="CHEBI:78442"/>
        <dbReference type="ChEBI" id="CHEBI:78521"/>
        <dbReference type="ChEBI" id="CHEBI:456215"/>
        <dbReference type="EC" id="6.1.1.18"/>
    </reaction>
</comment>
<proteinExistence type="inferred from homology"/>
<dbReference type="InterPro" id="IPR014729">
    <property type="entry name" value="Rossmann-like_a/b/a_fold"/>
</dbReference>
<dbReference type="EMBL" id="UINC01008013">
    <property type="protein sequence ID" value="SVA36095.1"/>
    <property type="molecule type" value="Genomic_DNA"/>
</dbReference>
<keyword evidence="6" id="KW-0648">Protein biosynthesis</keyword>
<dbReference type="InterPro" id="IPR020056">
    <property type="entry name" value="Rbsml_bL25/Gln-tRNA_synth_N"/>
</dbReference>
<keyword evidence="7" id="KW-0030">Aminoacyl-tRNA synthetase</keyword>
<dbReference type="Pfam" id="PF20974">
    <property type="entry name" value="tRNA-synt_1c_C2"/>
    <property type="match status" value="1"/>
</dbReference>
<dbReference type="GO" id="GO:0006425">
    <property type="term" value="P:glutaminyl-tRNA aminoacylation"/>
    <property type="evidence" value="ECO:0007669"/>
    <property type="project" value="InterPro"/>
</dbReference>
<dbReference type="GO" id="GO:0005524">
    <property type="term" value="F:ATP binding"/>
    <property type="evidence" value="ECO:0007669"/>
    <property type="project" value="UniProtKB-KW"/>
</dbReference>